<dbReference type="InterPro" id="IPR050039">
    <property type="entry name" value="MAB_1171c-like"/>
</dbReference>
<gene>
    <name evidence="4" type="ORF">BC739_006293</name>
</gene>
<accession>A0ABR6BQC4</accession>
<keyword evidence="2" id="KW-0472">Membrane</keyword>
<dbReference type="InterPro" id="IPR046675">
    <property type="entry name" value="DUF6545"/>
</dbReference>
<organism evidence="4 5">
    <name type="scientific">Kutzneria viridogrisea</name>
    <dbReference type="NCBI Taxonomy" id="47990"/>
    <lineage>
        <taxon>Bacteria</taxon>
        <taxon>Bacillati</taxon>
        <taxon>Actinomycetota</taxon>
        <taxon>Actinomycetes</taxon>
        <taxon>Pseudonocardiales</taxon>
        <taxon>Pseudonocardiaceae</taxon>
        <taxon>Kutzneria</taxon>
    </lineage>
</organism>
<comment type="caution">
    <text evidence="4">The sequence shown here is derived from an EMBL/GenBank/DDBJ whole genome shotgun (WGS) entry which is preliminary data.</text>
</comment>
<dbReference type="RefSeq" id="WP_182839221.1">
    <property type="nucleotide sequence ID" value="NZ_BAAABQ010000022.1"/>
</dbReference>
<name>A0ABR6BQC4_9PSEU</name>
<reference evidence="4 5" key="1">
    <citation type="submission" date="2020-08" db="EMBL/GenBank/DDBJ databases">
        <title>Genomic Encyclopedia of Archaeal and Bacterial Type Strains, Phase II (KMG-II): from individual species to whole genera.</title>
        <authorList>
            <person name="Goeker M."/>
        </authorList>
    </citation>
    <scope>NUCLEOTIDE SEQUENCE [LARGE SCALE GENOMIC DNA]</scope>
    <source>
        <strain evidence="4 5">DSM 43850</strain>
    </source>
</reference>
<feature type="domain" description="DUF6545" evidence="3">
    <location>
        <begin position="247"/>
        <end position="401"/>
    </location>
</feature>
<sequence>MIDYVIQVTAAIAALCAGYMIRSLVRNPRNPALWGAVLAMVFLVLGILLGVAGFGAQRNVPLHPLDWCVSVASHVATMTGGYMAVLLFLFSINERATAWRKARRHGLVLLCAVVLAVGFASLAPPMDYTEGFSARYAHAPWTSAYIMVFTLYLSTAVGTIAVLSWRWSRLSTEPWIRRGMVVGGIGDSIAVVYCCFKVGYIGTSVISGAVLFKEGDVTAWLIGAALPMGLIGLTVPGWGPALSALGRWLRRHRAHRALHPLWHALTEPFPHVRMGLDPSRFSEWLDRRFPGNRLARRLGTAWNERWAPHWADMDLRLHLRVVQIWDARRALLDHCDPAVYQRALPGGPDRAEAEMLAGALRRLRAGDPPPLGDRSAIPTGSDSTDLAENVRWLRRISRRYRALTPA</sequence>
<feature type="transmembrane region" description="Helical" evidence="2">
    <location>
        <begin position="144"/>
        <end position="167"/>
    </location>
</feature>
<evidence type="ECO:0000259" key="3">
    <source>
        <dbReference type="Pfam" id="PF20182"/>
    </source>
</evidence>
<dbReference type="Pfam" id="PF20182">
    <property type="entry name" value="DUF6545"/>
    <property type="match status" value="1"/>
</dbReference>
<keyword evidence="2" id="KW-1133">Transmembrane helix</keyword>
<keyword evidence="2" id="KW-0812">Transmembrane</keyword>
<evidence type="ECO:0000256" key="2">
    <source>
        <dbReference type="SAM" id="Phobius"/>
    </source>
</evidence>
<dbReference type="EMBL" id="JACJID010000005">
    <property type="protein sequence ID" value="MBA8929075.1"/>
    <property type="molecule type" value="Genomic_DNA"/>
</dbReference>
<feature type="transmembrane region" description="Helical" evidence="2">
    <location>
        <begin position="105"/>
        <end position="124"/>
    </location>
</feature>
<feature type="transmembrane region" description="Helical" evidence="2">
    <location>
        <begin position="75"/>
        <end position="93"/>
    </location>
</feature>
<feature type="transmembrane region" description="Helical" evidence="2">
    <location>
        <begin position="220"/>
        <end position="246"/>
    </location>
</feature>
<evidence type="ECO:0000313" key="4">
    <source>
        <dbReference type="EMBL" id="MBA8929075.1"/>
    </source>
</evidence>
<evidence type="ECO:0000256" key="1">
    <source>
        <dbReference type="SAM" id="MobiDB-lite"/>
    </source>
</evidence>
<feature type="region of interest" description="Disordered" evidence="1">
    <location>
        <begin position="364"/>
        <end position="383"/>
    </location>
</feature>
<feature type="transmembrane region" description="Helical" evidence="2">
    <location>
        <begin position="32"/>
        <end position="55"/>
    </location>
</feature>
<feature type="transmembrane region" description="Helical" evidence="2">
    <location>
        <begin position="6"/>
        <end position="25"/>
    </location>
</feature>
<proteinExistence type="predicted"/>
<dbReference type="Proteomes" id="UP000517916">
    <property type="component" value="Unassembled WGS sequence"/>
</dbReference>
<evidence type="ECO:0000313" key="5">
    <source>
        <dbReference type="Proteomes" id="UP000517916"/>
    </source>
</evidence>
<keyword evidence="5" id="KW-1185">Reference proteome</keyword>
<protein>
    <recommendedName>
        <fullName evidence="3">DUF6545 domain-containing protein</fullName>
    </recommendedName>
</protein>
<feature type="transmembrane region" description="Helical" evidence="2">
    <location>
        <begin position="179"/>
        <end position="200"/>
    </location>
</feature>
<dbReference type="NCBIfam" id="NF042915">
    <property type="entry name" value="MAB_1171c_fam"/>
    <property type="match status" value="1"/>
</dbReference>